<evidence type="ECO:0008006" key="4">
    <source>
        <dbReference type="Google" id="ProtNLM"/>
    </source>
</evidence>
<dbReference type="PANTHER" id="PTHR37285">
    <property type="entry name" value="SPORE WALL MATURATION PROTEIN DIT1"/>
    <property type="match status" value="1"/>
</dbReference>
<accession>A0A6H0Y4V7</accession>
<feature type="region of interest" description="Disordered" evidence="1">
    <location>
        <begin position="314"/>
        <end position="333"/>
    </location>
</feature>
<evidence type="ECO:0000313" key="3">
    <source>
        <dbReference type="Proteomes" id="UP000503462"/>
    </source>
</evidence>
<sequence length="377" mass="43074">MDVSTKILDIIFDYALDKFNDTKAQLNSGRPTFLAVIDRFVENDERVDMCLPAFPFKSANKEYKVLGILPDKAEELALERLNTMCERIKEIYSPGAKVVIISDGLTYNDLLSIPDRHTWRYGEALRKMAIAKGFNNVDFSRIRDLVKFPGPEQLNEITYVANATNFRRSLLNEHGRDDINIEHEIATDEDTKMTYRGYRRFLESDLRHIFPTGEGLTSNGYKRNVKYLAQQMLIRGYAFAAAVKQAFPHHLRLSIHQSTGRNKISISLLNTRTGFTTPWHCTVARMADGEWLSAPKGDFEADEKLELVYEGDQPSHFREKAPTAESIKATPESTMTQEVVERLSDPPLGDEERTVMDATGSRQDAFMQHREGQWIKV</sequence>
<gene>
    <name evidence="2" type="ORF">AMS68_007513</name>
</gene>
<name>A0A6H0Y4V7_9PEZI</name>
<keyword evidence="3" id="KW-1185">Reference proteome</keyword>
<protein>
    <recommendedName>
        <fullName evidence="4">TauD/TfdA-like domain-containing protein</fullName>
    </recommendedName>
</protein>
<dbReference type="Pfam" id="PF05141">
    <property type="entry name" value="DIT1_PvcA"/>
    <property type="match status" value="1"/>
</dbReference>
<organism evidence="2 3">
    <name type="scientific">Peltaster fructicola</name>
    <dbReference type="NCBI Taxonomy" id="286661"/>
    <lineage>
        <taxon>Eukaryota</taxon>
        <taxon>Fungi</taxon>
        <taxon>Dikarya</taxon>
        <taxon>Ascomycota</taxon>
        <taxon>Pezizomycotina</taxon>
        <taxon>Dothideomycetes</taxon>
        <taxon>Dothideomycetes incertae sedis</taxon>
        <taxon>Peltaster</taxon>
    </lineage>
</organism>
<dbReference type="InterPro" id="IPR007817">
    <property type="entry name" value="Isocyanide_synthase_DIT1"/>
</dbReference>
<dbReference type="PANTHER" id="PTHR37285:SF5">
    <property type="entry name" value="SPORE WALL MATURATION PROTEIN DIT1"/>
    <property type="match status" value="1"/>
</dbReference>
<dbReference type="Proteomes" id="UP000503462">
    <property type="component" value="Chromosome 5"/>
</dbReference>
<dbReference type="EMBL" id="CP051143">
    <property type="protein sequence ID" value="QIX01996.1"/>
    <property type="molecule type" value="Genomic_DNA"/>
</dbReference>
<dbReference type="OrthoDB" id="429813at2759"/>
<proteinExistence type="predicted"/>
<evidence type="ECO:0000256" key="1">
    <source>
        <dbReference type="SAM" id="MobiDB-lite"/>
    </source>
</evidence>
<reference evidence="2 3" key="1">
    <citation type="journal article" date="2016" name="Sci. Rep.">
        <title>Peltaster fructicola genome reveals evolution from an invasive phytopathogen to an ectophytic parasite.</title>
        <authorList>
            <person name="Xu C."/>
            <person name="Chen H."/>
            <person name="Gleason M.L."/>
            <person name="Xu J.R."/>
            <person name="Liu H."/>
            <person name="Zhang R."/>
            <person name="Sun G."/>
        </authorList>
    </citation>
    <scope>NUCLEOTIDE SEQUENCE [LARGE SCALE GENOMIC DNA]</scope>
    <source>
        <strain evidence="2 3">LNHT1506</strain>
    </source>
</reference>
<dbReference type="AlphaFoldDB" id="A0A6H0Y4V7"/>
<evidence type="ECO:0000313" key="2">
    <source>
        <dbReference type="EMBL" id="QIX01996.1"/>
    </source>
</evidence>